<name>A0AAE2D400_SCHME</name>
<comment type="caution">
    <text evidence="1">The sequence shown here is derived from an EMBL/GenBank/DDBJ whole genome shotgun (WGS) entry which is preliminary data.</text>
</comment>
<gene>
    <name evidence="1" type="ORF">MN116_006155</name>
</gene>
<organism evidence="1 2">
    <name type="scientific">Schistosoma mekongi</name>
    <name type="common">Parasitic worm</name>
    <dbReference type="NCBI Taxonomy" id="38744"/>
    <lineage>
        <taxon>Eukaryota</taxon>
        <taxon>Metazoa</taxon>
        <taxon>Spiralia</taxon>
        <taxon>Lophotrochozoa</taxon>
        <taxon>Platyhelminthes</taxon>
        <taxon>Trematoda</taxon>
        <taxon>Digenea</taxon>
        <taxon>Strigeidida</taxon>
        <taxon>Schistosomatoidea</taxon>
        <taxon>Schistosomatidae</taxon>
        <taxon>Schistosoma</taxon>
    </lineage>
</organism>
<proteinExistence type="predicted"/>
<protein>
    <submittedName>
        <fullName evidence="1">Uncharacterized protein</fullName>
    </submittedName>
</protein>
<accession>A0AAE2D400</accession>
<reference evidence="1" key="1">
    <citation type="submission" date="2022-04" db="EMBL/GenBank/DDBJ databases">
        <authorList>
            <person name="Xu L."/>
            <person name="Lv Z."/>
        </authorList>
    </citation>
    <scope>NUCLEOTIDE SEQUENCE</scope>
    <source>
        <strain evidence="1">LV_2022a</strain>
    </source>
</reference>
<dbReference type="EMBL" id="JALJAT010000004">
    <property type="protein sequence ID" value="KAK4470618.1"/>
    <property type="molecule type" value="Genomic_DNA"/>
</dbReference>
<evidence type="ECO:0000313" key="1">
    <source>
        <dbReference type="EMBL" id="KAK4470618.1"/>
    </source>
</evidence>
<keyword evidence="2" id="KW-1185">Reference proteome</keyword>
<dbReference type="AlphaFoldDB" id="A0AAE2D400"/>
<reference evidence="1" key="2">
    <citation type="journal article" date="2023" name="Infect Dis Poverty">
        <title>Chromosome-scale genome of the human blood fluke Schistosoma mekongi and its implications for public health.</title>
        <authorList>
            <person name="Zhou M."/>
            <person name="Xu L."/>
            <person name="Xu D."/>
            <person name="Chen W."/>
            <person name="Khan J."/>
            <person name="Hu Y."/>
            <person name="Huang H."/>
            <person name="Wei H."/>
            <person name="Zhang Y."/>
            <person name="Chusongsang P."/>
            <person name="Tanasarnprasert K."/>
            <person name="Hu X."/>
            <person name="Limpanont Y."/>
            <person name="Lv Z."/>
        </authorList>
    </citation>
    <scope>NUCLEOTIDE SEQUENCE</scope>
    <source>
        <strain evidence="1">LV_2022a</strain>
    </source>
</reference>
<dbReference type="Proteomes" id="UP001292079">
    <property type="component" value="Unassembled WGS sequence"/>
</dbReference>
<sequence>MRAYQFTGMFRMTVSEKWLFNVPLQIQCEGRGRIVEIDGALVRKGKYNRGSQVEGDWLFGIWDKPLNKRHCERIRDRSTAALLALAEKYILLGTIKYSND</sequence>
<evidence type="ECO:0000313" key="2">
    <source>
        <dbReference type="Proteomes" id="UP001292079"/>
    </source>
</evidence>